<organism evidence="2 3">
    <name type="scientific">Ditylenchus destructor</name>
    <dbReference type="NCBI Taxonomy" id="166010"/>
    <lineage>
        <taxon>Eukaryota</taxon>
        <taxon>Metazoa</taxon>
        <taxon>Ecdysozoa</taxon>
        <taxon>Nematoda</taxon>
        <taxon>Chromadorea</taxon>
        <taxon>Rhabditida</taxon>
        <taxon>Tylenchina</taxon>
        <taxon>Tylenchomorpha</taxon>
        <taxon>Sphaerularioidea</taxon>
        <taxon>Anguinidae</taxon>
        <taxon>Anguininae</taxon>
        <taxon>Ditylenchus</taxon>
    </lineage>
</organism>
<dbReference type="AlphaFoldDB" id="A0AAD4R2J4"/>
<gene>
    <name evidence="2" type="ORF">DdX_10058</name>
</gene>
<comment type="caution">
    <text evidence="2">The sequence shown here is derived from an EMBL/GenBank/DDBJ whole genome shotgun (WGS) entry which is preliminary data.</text>
</comment>
<name>A0AAD4R2J4_9BILA</name>
<protein>
    <submittedName>
        <fullName evidence="2">Uncharacterized protein</fullName>
    </submittedName>
</protein>
<evidence type="ECO:0000256" key="1">
    <source>
        <dbReference type="SAM" id="SignalP"/>
    </source>
</evidence>
<evidence type="ECO:0000313" key="2">
    <source>
        <dbReference type="EMBL" id="KAI1711596.1"/>
    </source>
</evidence>
<feature type="chain" id="PRO_5042246406" evidence="1">
    <location>
        <begin position="29"/>
        <end position="488"/>
    </location>
</feature>
<sequence length="488" mass="53187">MSIKFSGYATSVLFAFASILFNCSPVQGLSCYQGQIMIGQTVNSSLLMPCTFNAKSCIKQMDFNTRVEQHGCSTTNCTDLQGQYSSESICKNMTLAHMPYLQHCCCYGDGCNGGPEEANYTMAQSTNVQNGVSSRNNSSVMSKPSRLKCYQGQTRTGQTVNSSLLMPCTFNAYSCLTQTDFQTGVEQRGCQSNNCTHQTGQLSFEPICTNMTRPPYLQQCCCYGDGCNGGPDEANYTMVQSTNVQSGLYPRSDSSFMSKPSGLKCYQGRTMTGQTVNSSLLTPCTFNAYSCLTQTDFQTGVEYRGCQTNNCTNQQGQYSSGPICTNMTRPPYLQQCCCYGDGCNGGPEESNYTIVQSANRQNGVYPRSDSSFMSRSSALKCYQGQTMRGQTLNSSHIYPCTFNAFTCVTQTDFQTGVEQRGCQSNNCTNQRGQYASGPICTNMTQPPYLQQCCCYGDACNGGPGAASPQAGSSVWINSIQLLLKSFFN</sequence>
<dbReference type="PANTHER" id="PTHR34721">
    <property type="entry name" value="PROTEIN CBG09734"/>
    <property type="match status" value="1"/>
</dbReference>
<accession>A0AAD4R2J4</accession>
<keyword evidence="1" id="KW-0732">Signal</keyword>
<evidence type="ECO:0000313" key="3">
    <source>
        <dbReference type="Proteomes" id="UP001201812"/>
    </source>
</evidence>
<keyword evidence="3" id="KW-1185">Reference proteome</keyword>
<reference evidence="2" key="1">
    <citation type="submission" date="2022-01" db="EMBL/GenBank/DDBJ databases">
        <title>Genome Sequence Resource for Two Populations of Ditylenchus destructor, the Migratory Endoparasitic Phytonematode.</title>
        <authorList>
            <person name="Zhang H."/>
            <person name="Lin R."/>
            <person name="Xie B."/>
        </authorList>
    </citation>
    <scope>NUCLEOTIDE SEQUENCE</scope>
    <source>
        <strain evidence="2">BazhouSP</strain>
    </source>
</reference>
<dbReference type="PANTHER" id="PTHR34721:SF3">
    <property type="entry name" value="ACTIVIN_RECP DOMAIN-CONTAINING PROTEIN-RELATED"/>
    <property type="match status" value="1"/>
</dbReference>
<dbReference type="Proteomes" id="UP001201812">
    <property type="component" value="Unassembled WGS sequence"/>
</dbReference>
<feature type="signal peptide" evidence="1">
    <location>
        <begin position="1"/>
        <end position="28"/>
    </location>
</feature>
<proteinExistence type="predicted"/>
<dbReference type="EMBL" id="JAKKPZ010000021">
    <property type="protein sequence ID" value="KAI1711596.1"/>
    <property type="molecule type" value="Genomic_DNA"/>
</dbReference>